<evidence type="ECO:0008006" key="3">
    <source>
        <dbReference type="Google" id="ProtNLM"/>
    </source>
</evidence>
<organism evidence="1 2">
    <name type="scientific">Arthrobacter ulcerisalmonis</name>
    <dbReference type="NCBI Taxonomy" id="2483813"/>
    <lineage>
        <taxon>Bacteria</taxon>
        <taxon>Bacillati</taxon>
        <taxon>Actinomycetota</taxon>
        <taxon>Actinomycetes</taxon>
        <taxon>Micrococcales</taxon>
        <taxon>Micrococcaceae</taxon>
        <taxon>Arthrobacter</taxon>
    </lineage>
</organism>
<sequence>MRVKRTLQAAALIAAAVILGLVTVQGTYALWSANAVTAPGTISSASFDVAMTAATSGQSTNMTLASGQSAALALGPTAALQPGDTVQAGVVVTNNTNAGGTFNTATTAGPATVANAAGGTLAQYLSVTAKIAASTAECATSTGYTAIGTAGLTSPATPKAGSTVFCFQVALSTSAPSTVKGQAVNITLPMTARQLCGVPGGC</sequence>
<dbReference type="Proteomes" id="UP000280861">
    <property type="component" value="Unassembled WGS sequence"/>
</dbReference>
<keyword evidence="2" id="KW-1185">Reference proteome</keyword>
<evidence type="ECO:0000313" key="2">
    <source>
        <dbReference type="Proteomes" id="UP000280861"/>
    </source>
</evidence>
<dbReference type="EMBL" id="UXAU01000020">
    <property type="protein sequence ID" value="VDC24847.1"/>
    <property type="molecule type" value="Genomic_DNA"/>
</dbReference>
<dbReference type="RefSeq" id="WP_124091409.1">
    <property type="nucleotide sequence ID" value="NZ_CBCRYA010000004.1"/>
</dbReference>
<proteinExistence type="predicted"/>
<accession>A0A3P5X8X1</accession>
<gene>
    <name evidence="1" type="ORF">PSET11_01457</name>
</gene>
<evidence type="ECO:0000313" key="1">
    <source>
        <dbReference type="EMBL" id="VDC24847.1"/>
    </source>
</evidence>
<dbReference type="AlphaFoldDB" id="A0A3P5X8X1"/>
<name>A0A3P5X8X1_9MICC</name>
<protein>
    <recommendedName>
        <fullName evidence="3">Ribosomally synthesized peptide with SipW-like signal peptide</fullName>
    </recommendedName>
</protein>
<reference evidence="1 2" key="1">
    <citation type="submission" date="2018-11" db="EMBL/GenBank/DDBJ databases">
        <authorList>
            <person name="Criscuolo A."/>
        </authorList>
    </citation>
    <scope>NUCLEOTIDE SEQUENCE [LARGE SCALE GENOMIC DNA]</scope>
    <source>
        <strain evidence="1">AT11b</strain>
    </source>
</reference>
<dbReference type="OrthoDB" id="4951220at2"/>